<organism evidence="2 3">
    <name type="scientific">Sphagnurus paluster</name>
    <dbReference type="NCBI Taxonomy" id="117069"/>
    <lineage>
        <taxon>Eukaryota</taxon>
        <taxon>Fungi</taxon>
        <taxon>Dikarya</taxon>
        <taxon>Basidiomycota</taxon>
        <taxon>Agaricomycotina</taxon>
        <taxon>Agaricomycetes</taxon>
        <taxon>Agaricomycetidae</taxon>
        <taxon>Agaricales</taxon>
        <taxon>Tricholomatineae</taxon>
        <taxon>Lyophyllaceae</taxon>
        <taxon>Sphagnurus</taxon>
    </lineage>
</organism>
<protein>
    <submittedName>
        <fullName evidence="2">Uncharacterized protein</fullName>
    </submittedName>
</protein>
<evidence type="ECO:0000256" key="1">
    <source>
        <dbReference type="SAM" id="MobiDB-lite"/>
    </source>
</evidence>
<evidence type="ECO:0000313" key="2">
    <source>
        <dbReference type="EMBL" id="KAG5634800.1"/>
    </source>
</evidence>
<dbReference type="EMBL" id="JABCKI010006268">
    <property type="protein sequence ID" value="KAG5634800.1"/>
    <property type="molecule type" value="Genomic_DNA"/>
</dbReference>
<dbReference type="OrthoDB" id="2687259at2759"/>
<feature type="compositionally biased region" description="Polar residues" evidence="1">
    <location>
        <begin position="568"/>
        <end position="588"/>
    </location>
</feature>
<feature type="region of interest" description="Disordered" evidence="1">
    <location>
        <begin position="562"/>
        <end position="627"/>
    </location>
</feature>
<gene>
    <name evidence="2" type="ORF">H0H81_000722</name>
</gene>
<comment type="caution">
    <text evidence="2">The sequence shown here is derived from an EMBL/GenBank/DDBJ whole genome shotgun (WGS) entry which is preliminary data.</text>
</comment>
<name>A0A9P7K3D1_9AGAR</name>
<reference evidence="2" key="2">
    <citation type="submission" date="2021-10" db="EMBL/GenBank/DDBJ databases">
        <title>Phylogenomics reveals ancestral predisposition of the termite-cultivated fungus Termitomyces towards a domesticated lifestyle.</title>
        <authorList>
            <person name="Auxier B."/>
            <person name="Grum-Grzhimaylo A."/>
            <person name="Cardenas M.E."/>
            <person name="Lodge J.D."/>
            <person name="Laessoe T."/>
            <person name="Pedersen O."/>
            <person name="Smith M.E."/>
            <person name="Kuyper T.W."/>
            <person name="Franco-Molano E.A."/>
            <person name="Baroni T.J."/>
            <person name="Aanen D.K."/>
        </authorList>
    </citation>
    <scope>NUCLEOTIDE SEQUENCE</scope>
    <source>
        <strain evidence="2">D49</strain>
    </source>
</reference>
<proteinExistence type="predicted"/>
<sequence>MLVVDLLHEFELGVWRALLIQLIRILSSIDVSLVNKMDQRYRHVLGFGCGVICKFSANVSELKKMAARDYEDLLQCALPVFDGLFPDPHNEIVQWLLFVCARWHALAKLRLHTEHTLKQLENVTTELGQAFRKFQSTTCAAYTTYELPREAEARQRREAKRNLKGKLSEVTAKSQTRAPVVNGSTATTRKRKTFNLETYKFHALGDYADTIRRYGTCDSYSTESGELEHRTPKARYKRTDRKGFTRQIAQIERRQARIRRIRASNSIAGQSAGSDEALNDPRDHHKIGKSENYPQVISKFVQDRSCDPAIKDFIPKLKQHLLPRIRELLGFEKEAPQPDDWLNVVFHRDRMFEHKIMRINFTSYDVRRGEDVIHPKAQQSNILMLNPEFLLATNNRQDRIAEALTDTEDGHPFLYAKVIRIFHVNVIYIGEGNRDRHPRQLEFLWVQWYQLHEAGSWDSGKLDQLTLLSYKDQSFGFVDPNNVLRGCHIILSYRCGRWHPSDSCTWESWKTYSVNRFVDRDMMMRYNWGLGVGHTYTVAKAGHPTPTTYTDMQEEVLCNSDPSELIGSRSNQNLEPSLSGSIKDNTGSADERSEHSFSSNSDNEGNSDEYSDGEAEALVDMYGEQWE</sequence>
<reference evidence="2" key="1">
    <citation type="submission" date="2021-02" db="EMBL/GenBank/DDBJ databases">
        <authorList>
            <person name="Nieuwenhuis M."/>
            <person name="Van De Peppel L.J.J."/>
        </authorList>
    </citation>
    <scope>NUCLEOTIDE SEQUENCE</scope>
    <source>
        <strain evidence="2">D49</strain>
    </source>
</reference>
<feature type="compositionally biased region" description="Acidic residues" evidence="1">
    <location>
        <begin position="605"/>
        <end position="617"/>
    </location>
</feature>
<keyword evidence="3" id="KW-1185">Reference proteome</keyword>
<accession>A0A9P7K3D1</accession>
<dbReference type="AlphaFoldDB" id="A0A9P7K3D1"/>
<evidence type="ECO:0000313" key="3">
    <source>
        <dbReference type="Proteomes" id="UP000717328"/>
    </source>
</evidence>
<dbReference type="Proteomes" id="UP000717328">
    <property type="component" value="Unassembled WGS sequence"/>
</dbReference>